<feature type="compositionally biased region" description="Basic and acidic residues" evidence="1">
    <location>
        <begin position="75"/>
        <end position="86"/>
    </location>
</feature>
<dbReference type="GeneID" id="102806525"/>
<feature type="region of interest" description="Disordered" evidence="1">
    <location>
        <begin position="74"/>
        <end position="101"/>
    </location>
</feature>
<proteinExistence type="predicted"/>
<sequence>MSSLGMNRCDIVGANSTQLAYLLYGGIPQNLGFNVLCWAIVLLLFSLFRKVAGDYGRIALVQRGEEKWTQLFYGDHSKDDTGRPINDEDDEESASLRAPHQEDQGFCSWIPSIFKIKDEHIRAKSDT</sequence>
<evidence type="ECO:0000313" key="3">
    <source>
        <dbReference type="Proteomes" id="UP000694865"/>
    </source>
</evidence>
<gene>
    <name evidence="4" type="primary">LOC102806525</name>
</gene>
<dbReference type="RefSeq" id="XP_006817067.1">
    <property type="nucleotide sequence ID" value="XM_006817004.1"/>
</dbReference>
<evidence type="ECO:0000256" key="2">
    <source>
        <dbReference type="SAM" id="Phobius"/>
    </source>
</evidence>
<organism evidence="3 4">
    <name type="scientific">Saccoglossus kowalevskii</name>
    <name type="common">Acorn worm</name>
    <dbReference type="NCBI Taxonomy" id="10224"/>
    <lineage>
        <taxon>Eukaryota</taxon>
        <taxon>Metazoa</taxon>
        <taxon>Hemichordata</taxon>
        <taxon>Enteropneusta</taxon>
        <taxon>Harrimaniidae</taxon>
        <taxon>Saccoglossus</taxon>
    </lineage>
</organism>
<dbReference type="Proteomes" id="UP000694865">
    <property type="component" value="Unplaced"/>
</dbReference>
<evidence type="ECO:0000313" key="4">
    <source>
        <dbReference type="RefSeq" id="XP_006817067.1"/>
    </source>
</evidence>
<accession>A0ABM0MAM6</accession>
<feature type="transmembrane region" description="Helical" evidence="2">
    <location>
        <begin position="31"/>
        <end position="48"/>
    </location>
</feature>
<keyword evidence="2" id="KW-0472">Membrane</keyword>
<keyword evidence="2" id="KW-1133">Transmembrane helix</keyword>
<reference evidence="4" key="1">
    <citation type="submission" date="2025-08" db="UniProtKB">
        <authorList>
            <consortium name="RefSeq"/>
        </authorList>
    </citation>
    <scope>IDENTIFICATION</scope>
    <source>
        <tissue evidence="4">Testes</tissue>
    </source>
</reference>
<evidence type="ECO:0000256" key="1">
    <source>
        <dbReference type="SAM" id="MobiDB-lite"/>
    </source>
</evidence>
<name>A0ABM0MAM6_SACKO</name>
<protein>
    <submittedName>
        <fullName evidence="4">Transmembrane protein 63B-like</fullName>
    </submittedName>
</protein>
<keyword evidence="2" id="KW-0812">Transmembrane</keyword>
<keyword evidence="3" id="KW-1185">Reference proteome</keyword>